<feature type="compositionally biased region" description="Basic and acidic residues" evidence="1">
    <location>
        <begin position="9"/>
        <end position="18"/>
    </location>
</feature>
<accession>A0AAW2M0S5</accession>
<organism evidence="2">
    <name type="scientific">Sesamum angustifolium</name>
    <dbReference type="NCBI Taxonomy" id="2727405"/>
    <lineage>
        <taxon>Eukaryota</taxon>
        <taxon>Viridiplantae</taxon>
        <taxon>Streptophyta</taxon>
        <taxon>Embryophyta</taxon>
        <taxon>Tracheophyta</taxon>
        <taxon>Spermatophyta</taxon>
        <taxon>Magnoliopsida</taxon>
        <taxon>eudicotyledons</taxon>
        <taxon>Gunneridae</taxon>
        <taxon>Pentapetalae</taxon>
        <taxon>asterids</taxon>
        <taxon>lamiids</taxon>
        <taxon>Lamiales</taxon>
        <taxon>Pedaliaceae</taxon>
        <taxon>Sesamum</taxon>
    </lineage>
</organism>
<feature type="region of interest" description="Disordered" evidence="1">
    <location>
        <begin position="1"/>
        <end position="22"/>
    </location>
</feature>
<reference evidence="2" key="1">
    <citation type="submission" date="2020-06" db="EMBL/GenBank/DDBJ databases">
        <authorList>
            <person name="Li T."/>
            <person name="Hu X."/>
            <person name="Zhang T."/>
            <person name="Song X."/>
            <person name="Zhang H."/>
            <person name="Dai N."/>
            <person name="Sheng W."/>
            <person name="Hou X."/>
            <person name="Wei L."/>
        </authorList>
    </citation>
    <scope>NUCLEOTIDE SEQUENCE</scope>
    <source>
        <strain evidence="2">G01</strain>
        <tissue evidence="2">Leaf</tissue>
    </source>
</reference>
<evidence type="ECO:0000313" key="2">
    <source>
        <dbReference type="EMBL" id="KAL0323606.1"/>
    </source>
</evidence>
<sequence>MTCNTGSDHNTETDKPDGEIEPSCGVLQKVASLNASRDALAENTATTENHQNQVTADRNGNAAA</sequence>
<protein>
    <submittedName>
        <fullName evidence="2">Uncharacterized protein</fullName>
    </submittedName>
</protein>
<comment type="caution">
    <text evidence="2">The sequence shown here is derived from an EMBL/GenBank/DDBJ whole genome shotgun (WGS) entry which is preliminary data.</text>
</comment>
<feature type="region of interest" description="Disordered" evidence="1">
    <location>
        <begin position="42"/>
        <end position="64"/>
    </location>
</feature>
<gene>
    <name evidence="2" type="ORF">Sangu_1979900</name>
</gene>
<name>A0AAW2M0S5_9LAMI</name>
<dbReference type="AlphaFoldDB" id="A0AAW2M0S5"/>
<evidence type="ECO:0000256" key="1">
    <source>
        <dbReference type="SAM" id="MobiDB-lite"/>
    </source>
</evidence>
<proteinExistence type="predicted"/>
<feature type="compositionally biased region" description="Polar residues" evidence="1">
    <location>
        <begin position="43"/>
        <end position="58"/>
    </location>
</feature>
<dbReference type="EMBL" id="JACGWK010000012">
    <property type="protein sequence ID" value="KAL0323606.1"/>
    <property type="molecule type" value="Genomic_DNA"/>
</dbReference>
<reference evidence="2" key="2">
    <citation type="journal article" date="2024" name="Plant">
        <title>Genomic evolution and insights into agronomic trait innovations of Sesamum species.</title>
        <authorList>
            <person name="Miao H."/>
            <person name="Wang L."/>
            <person name="Qu L."/>
            <person name="Liu H."/>
            <person name="Sun Y."/>
            <person name="Le M."/>
            <person name="Wang Q."/>
            <person name="Wei S."/>
            <person name="Zheng Y."/>
            <person name="Lin W."/>
            <person name="Duan Y."/>
            <person name="Cao H."/>
            <person name="Xiong S."/>
            <person name="Wang X."/>
            <person name="Wei L."/>
            <person name="Li C."/>
            <person name="Ma Q."/>
            <person name="Ju M."/>
            <person name="Zhao R."/>
            <person name="Li G."/>
            <person name="Mu C."/>
            <person name="Tian Q."/>
            <person name="Mei H."/>
            <person name="Zhang T."/>
            <person name="Gao T."/>
            <person name="Zhang H."/>
        </authorList>
    </citation>
    <scope>NUCLEOTIDE SEQUENCE</scope>
    <source>
        <strain evidence="2">G01</strain>
    </source>
</reference>